<name>A0A1F5NL91_9BACT</name>
<dbReference type="Proteomes" id="UP000176864">
    <property type="component" value="Unassembled WGS sequence"/>
</dbReference>
<evidence type="ECO:0000313" key="4">
    <source>
        <dbReference type="Proteomes" id="UP000176864"/>
    </source>
</evidence>
<dbReference type="PANTHER" id="PTHR31157:SF1">
    <property type="entry name" value="SCP DOMAIN-CONTAINING PROTEIN"/>
    <property type="match status" value="1"/>
</dbReference>
<dbReference type="Gene3D" id="3.40.33.10">
    <property type="entry name" value="CAP"/>
    <property type="match status" value="1"/>
</dbReference>
<evidence type="ECO:0000256" key="1">
    <source>
        <dbReference type="SAM" id="Coils"/>
    </source>
</evidence>
<gene>
    <name evidence="3" type="ORF">A2751_04045</name>
</gene>
<dbReference type="SUPFAM" id="SSF55797">
    <property type="entry name" value="PR-1-like"/>
    <property type="match status" value="1"/>
</dbReference>
<keyword evidence="1" id="KW-0175">Coiled coil</keyword>
<dbReference type="PANTHER" id="PTHR31157">
    <property type="entry name" value="SCP DOMAIN-CONTAINING PROTEIN"/>
    <property type="match status" value="1"/>
</dbReference>
<dbReference type="EMBL" id="MFEK01000014">
    <property type="protein sequence ID" value="OGE78294.1"/>
    <property type="molecule type" value="Genomic_DNA"/>
</dbReference>
<protein>
    <recommendedName>
        <fullName evidence="2">SCP domain-containing protein</fullName>
    </recommendedName>
</protein>
<dbReference type="InterPro" id="IPR014044">
    <property type="entry name" value="CAP_dom"/>
</dbReference>
<proteinExistence type="predicted"/>
<dbReference type="Pfam" id="PF00188">
    <property type="entry name" value="CAP"/>
    <property type="match status" value="1"/>
</dbReference>
<dbReference type="InterPro" id="IPR035940">
    <property type="entry name" value="CAP_sf"/>
</dbReference>
<dbReference type="STRING" id="1817824.A2751_04045"/>
<sequence>MKHFKLFVILVFILVGFTLKDRFTLPKVEYLGARIDDLEKRISTSDPLRAGGDSPAAFLTRAGIIKHTNDHRQENGLAILLGNTKLNEAASKKVQDMFAGQYFAHVSPEGKQASDLATFVGYEYIAIGENLALGNFENDQVLVQAWMDSPGHRANILDKKFQEIGVAASKGIFEGKSTWLAVQIFGLSKSACPTPNSDLKTRIDNNEKTLKEIQTQLVELKNEIEASGWSPRRRDEYNQKVKEYNDLAEKYNSLLEMTKNLIEQYNEQAKAFNSCVKR</sequence>
<accession>A0A1F5NL91</accession>
<evidence type="ECO:0000313" key="3">
    <source>
        <dbReference type="EMBL" id="OGE78294.1"/>
    </source>
</evidence>
<feature type="domain" description="SCP" evidence="2">
    <location>
        <begin position="67"/>
        <end position="171"/>
    </location>
</feature>
<comment type="caution">
    <text evidence="3">The sequence shown here is derived from an EMBL/GenBank/DDBJ whole genome shotgun (WGS) entry which is preliminary data.</text>
</comment>
<organism evidence="3 4">
    <name type="scientific">Candidatus Doudnabacteria bacterium RIFCSPHIGHO2_01_FULL_46_14</name>
    <dbReference type="NCBI Taxonomy" id="1817824"/>
    <lineage>
        <taxon>Bacteria</taxon>
        <taxon>Candidatus Doudnaibacteriota</taxon>
    </lineage>
</organism>
<feature type="coiled-coil region" evidence="1">
    <location>
        <begin position="196"/>
        <end position="268"/>
    </location>
</feature>
<dbReference type="CDD" id="cd05379">
    <property type="entry name" value="CAP_bacterial"/>
    <property type="match status" value="1"/>
</dbReference>
<evidence type="ECO:0000259" key="2">
    <source>
        <dbReference type="Pfam" id="PF00188"/>
    </source>
</evidence>
<reference evidence="3 4" key="1">
    <citation type="journal article" date="2016" name="Nat. Commun.">
        <title>Thousands of microbial genomes shed light on interconnected biogeochemical processes in an aquifer system.</title>
        <authorList>
            <person name="Anantharaman K."/>
            <person name="Brown C.T."/>
            <person name="Hug L.A."/>
            <person name="Sharon I."/>
            <person name="Castelle C.J."/>
            <person name="Probst A.J."/>
            <person name="Thomas B.C."/>
            <person name="Singh A."/>
            <person name="Wilkins M.J."/>
            <person name="Karaoz U."/>
            <person name="Brodie E.L."/>
            <person name="Williams K.H."/>
            <person name="Hubbard S.S."/>
            <person name="Banfield J.F."/>
        </authorList>
    </citation>
    <scope>NUCLEOTIDE SEQUENCE [LARGE SCALE GENOMIC DNA]</scope>
</reference>
<dbReference type="AlphaFoldDB" id="A0A1F5NL91"/>